<protein>
    <submittedName>
        <fullName evidence="2">DUF3244 domain-containing protein</fullName>
    </submittedName>
</protein>
<dbReference type="Proteomes" id="UP001597414">
    <property type="component" value="Unassembled WGS sequence"/>
</dbReference>
<evidence type="ECO:0000313" key="2">
    <source>
        <dbReference type="EMBL" id="MFD2201144.1"/>
    </source>
</evidence>
<proteinExistence type="predicted"/>
<feature type="signal peptide" evidence="1">
    <location>
        <begin position="1"/>
        <end position="21"/>
    </location>
</feature>
<dbReference type="EMBL" id="JBHUIV010000010">
    <property type="protein sequence ID" value="MFD2201144.1"/>
    <property type="molecule type" value="Genomic_DNA"/>
</dbReference>
<keyword evidence="1" id="KW-0732">Signal</keyword>
<evidence type="ECO:0000256" key="1">
    <source>
        <dbReference type="SAM" id="SignalP"/>
    </source>
</evidence>
<gene>
    <name evidence="2" type="ORF">ACFSKV_06175</name>
</gene>
<dbReference type="RefSeq" id="WP_380801047.1">
    <property type="nucleotide sequence ID" value="NZ_JBHUIV010000010.1"/>
</dbReference>
<reference evidence="3" key="1">
    <citation type="journal article" date="2019" name="Int. J. Syst. Evol. Microbiol.">
        <title>The Global Catalogue of Microorganisms (GCM) 10K type strain sequencing project: providing services to taxonomists for standard genome sequencing and annotation.</title>
        <authorList>
            <consortium name="The Broad Institute Genomics Platform"/>
            <consortium name="The Broad Institute Genome Sequencing Center for Infectious Disease"/>
            <person name="Wu L."/>
            <person name="Ma J."/>
        </authorList>
    </citation>
    <scope>NUCLEOTIDE SEQUENCE [LARGE SCALE GENOMIC DNA]</scope>
    <source>
        <strain evidence="3">KCTC 19812</strain>
    </source>
</reference>
<feature type="chain" id="PRO_5047148325" evidence="1">
    <location>
        <begin position="22"/>
        <end position="193"/>
    </location>
</feature>
<name>A0ABW5B6L9_9BACT</name>
<evidence type="ECO:0000313" key="3">
    <source>
        <dbReference type="Proteomes" id="UP001597414"/>
    </source>
</evidence>
<organism evidence="2 3">
    <name type="scientific">Shivajiella indica</name>
    <dbReference type="NCBI Taxonomy" id="872115"/>
    <lineage>
        <taxon>Bacteria</taxon>
        <taxon>Pseudomonadati</taxon>
        <taxon>Bacteroidota</taxon>
        <taxon>Cytophagia</taxon>
        <taxon>Cytophagales</taxon>
        <taxon>Cyclobacteriaceae</taxon>
        <taxon>Shivajiella</taxon>
    </lineage>
</organism>
<sequence>MKTLLTLALAAALGASSYANESNEKALAEVRAKDSKVSVTLREGAGKVRLAILDTDGKKLHQQTVHVKNDLRVPYDLSELPAGEYKVMIESNINQSFSEKEVFTVETKSAPDVLPLMAYGKAIDDDSIKLTVIGLEEPGVKVEITDSKGKNLHIDKIDEPEAFSRVYSFKNIDVKDVSITVTDNKGRVKNLYF</sequence>
<accession>A0ABW5B6L9</accession>
<keyword evidence="3" id="KW-1185">Reference proteome</keyword>
<comment type="caution">
    <text evidence="2">The sequence shown here is derived from an EMBL/GenBank/DDBJ whole genome shotgun (WGS) entry which is preliminary data.</text>
</comment>